<dbReference type="PANTHER" id="PTHR24198:SF165">
    <property type="entry name" value="ANKYRIN REPEAT-CONTAINING PROTEIN-RELATED"/>
    <property type="match status" value="1"/>
</dbReference>
<feature type="repeat" description="ANK" evidence="1">
    <location>
        <begin position="153"/>
        <end position="185"/>
    </location>
</feature>
<dbReference type="Pfam" id="PF12796">
    <property type="entry name" value="Ank_2"/>
    <property type="match status" value="2"/>
</dbReference>
<dbReference type="PROSITE" id="PS50088">
    <property type="entry name" value="ANK_REPEAT"/>
    <property type="match status" value="5"/>
</dbReference>
<dbReference type="OrthoDB" id="4772757at2759"/>
<keyword evidence="1" id="KW-0040">ANK repeat</keyword>
<keyword evidence="3" id="KW-1185">Reference proteome</keyword>
<name>A0A8J5TKW1_HOMAM</name>
<evidence type="ECO:0000256" key="1">
    <source>
        <dbReference type="PROSITE-ProRule" id="PRU00023"/>
    </source>
</evidence>
<accession>A0A8J5TKW1</accession>
<evidence type="ECO:0000313" key="3">
    <source>
        <dbReference type="Proteomes" id="UP000747542"/>
    </source>
</evidence>
<dbReference type="InterPro" id="IPR002110">
    <property type="entry name" value="Ankyrin_rpt"/>
</dbReference>
<dbReference type="Proteomes" id="UP000747542">
    <property type="component" value="Unassembled WGS sequence"/>
</dbReference>
<comment type="caution">
    <text evidence="2">The sequence shown here is derived from an EMBL/GenBank/DDBJ whole genome shotgun (WGS) entry which is preliminary data.</text>
</comment>
<dbReference type="PROSITE" id="PS50297">
    <property type="entry name" value="ANK_REP_REGION"/>
    <property type="match status" value="5"/>
</dbReference>
<protein>
    <submittedName>
        <fullName evidence="2">Ankyrin-1-like 2</fullName>
    </submittedName>
</protein>
<feature type="repeat" description="ANK" evidence="1">
    <location>
        <begin position="186"/>
        <end position="218"/>
    </location>
</feature>
<feature type="repeat" description="ANK" evidence="1">
    <location>
        <begin position="877"/>
        <end position="909"/>
    </location>
</feature>
<reference evidence="2" key="1">
    <citation type="journal article" date="2021" name="Sci. Adv.">
        <title>The American lobster genome reveals insights on longevity, neural, and immune adaptations.</title>
        <authorList>
            <person name="Polinski J.M."/>
            <person name="Zimin A.V."/>
            <person name="Clark K.F."/>
            <person name="Kohn A.B."/>
            <person name="Sadowski N."/>
            <person name="Timp W."/>
            <person name="Ptitsyn A."/>
            <person name="Khanna P."/>
            <person name="Romanova D.Y."/>
            <person name="Williams P."/>
            <person name="Greenwood S.J."/>
            <person name="Moroz L.L."/>
            <person name="Walt D.R."/>
            <person name="Bodnar A.G."/>
        </authorList>
    </citation>
    <scope>NUCLEOTIDE SEQUENCE</scope>
    <source>
        <strain evidence="2">GMGI-L3</strain>
    </source>
</reference>
<dbReference type="Pfam" id="PF00023">
    <property type="entry name" value="Ank"/>
    <property type="match status" value="2"/>
</dbReference>
<dbReference type="EMBL" id="JAHLQT010001931">
    <property type="protein sequence ID" value="KAG7177719.1"/>
    <property type="molecule type" value="Genomic_DNA"/>
</dbReference>
<gene>
    <name evidence="2" type="primary">Ank1-L2</name>
    <name evidence="2" type="ORF">Hamer_G008388</name>
</gene>
<evidence type="ECO:0000313" key="2">
    <source>
        <dbReference type="EMBL" id="KAG7177719.1"/>
    </source>
</evidence>
<organism evidence="2 3">
    <name type="scientific">Homarus americanus</name>
    <name type="common">American lobster</name>
    <dbReference type="NCBI Taxonomy" id="6706"/>
    <lineage>
        <taxon>Eukaryota</taxon>
        <taxon>Metazoa</taxon>
        <taxon>Ecdysozoa</taxon>
        <taxon>Arthropoda</taxon>
        <taxon>Crustacea</taxon>
        <taxon>Multicrustacea</taxon>
        <taxon>Malacostraca</taxon>
        <taxon>Eumalacostraca</taxon>
        <taxon>Eucarida</taxon>
        <taxon>Decapoda</taxon>
        <taxon>Pleocyemata</taxon>
        <taxon>Astacidea</taxon>
        <taxon>Nephropoidea</taxon>
        <taxon>Nephropidae</taxon>
        <taxon>Homarus</taxon>
    </lineage>
</organism>
<sequence length="1377" mass="152392">MSNSSLAMADNTNELLIQCVRAGDDVRLKALLDAGVDVKGVTLPEDDPETAGYTLLGLAAMCGHHHLIVPLLTAGVLVNDPGGSTRSPLHLATLYGHENCAEALLEASADIEAASEKDCGERPLHFACRTDNLALIRLLLARGADIHSTDEEGGFGALHFAAYYDQPEIAKLLIDKGVDIEASSLEKWRPIHRAALRDNTRVIEVLLDAGADINAPGSFGNRAVHFAATRGQIATLKILAERNCDLCGLENLGGNAVMSAASGGRLQTVQWLVQQNVPHLHRNNANRTPEAVARMYGYHHVAWWLHKLDGDDTYTEHTDIAVCLEEYERIGNITLRWAKVGLFSSIRLNLPARPYRVHYQDENGWTPLHHASYNNMKEAVLALLWVGAYPLSLTMAKETPRDLALSQGHPQIAKLLEVTIPELSRKQRVYLYGRLLHKISCAELQTLHEAGELVEQGRRVTLVKEVGELLQSGAPLEPVGGHTVHALHLAITTNCTDLLPLLLSVRVPLTATTGGMNVIQLAWISPDVTTQIGVIVTRAFIQKMQQELTLVGEEYQDLRAGMEQMVEQLQDEEPWRAAWQGTEKTTEVLTNLLSQACHHGASLTASFIQWEGGSATSQAGIGRTALHVALDAGHLTTAVCLVRNLGGNLFLGDSEGRLPLHMCPQSTRVLLLEDAVSHDYRALDFVLGKARTTVEKKNTALIMLLLATLYTEANLSSEEAISQKVKLSSGAPQERRDPCPSESWKEVFLQLAAILHQVEESEFLDNGWLKYLSSCITESSGEQDGVAEGESEGAVGDEGHTLPDIEEELFFSLIEDLNTRGKVESKNRKRDAQEEDLLNTTLHRTLRLCCESGLPLLTHLVLTVGGVNVDEVVDAVSGSTSLHIVASHGRLGLLDYLLSRRASTSVVNGAGHTPAHLAYMFGHTAVGDRLCEGLEEARDRAGKCPKDLLAGFKKYMEIYILDKKIRVKAHELNDPLALTRAHLEQFKWKWRANFKKAVKKLHVDFTRGEAKVVQETLAVELRRLLQDLAKLNPLLDGDLQILGSSADNLRLYAPDEFDCNVVLKTVTGFPGGGLNVELKPLDKKLASMKGYTTYFSVTPVDDGDQKKFDDLKEFVEGPNFVNTFSEALFQCLQNFKLSDPRLNFVPPGARKTQVGTNVSFVWEGTEYPMLLIDVDMVPILKIPWPKDQDRPPLTPADVDTLYLSNTGDGDWRFSFSAIENKIFSALTDDQRLVFLSCKLMIVSLKVESWAPRDRKELFTYWYGRRFKLPAPAGFILKNTFMMELEEVKDAALWDPSHLHERMRSIFCRMCKTDTNEKTGENRYFHGKVRAYFGGNAEKPSVGLGAPEILRALELWESKSEGKMNTEPSAPEIQLATK</sequence>
<feature type="repeat" description="ANK" evidence="1">
    <location>
        <begin position="119"/>
        <end position="151"/>
    </location>
</feature>
<proteinExistence type="predicted"/>
<feature type="repeat" description="ANK" evidence="1">
    <location>
        <begin position="84"/>
        <end position="116"/>
    </location>
</feature>
<dbReference type="SMART" id="SM00248">
    <property type="entry name" value="ANK"/>
    <property type="match status" value="13"/>
</dbReference>
<dbReference type="PANTHER" id="PTHR24198">
    <property type="entry name" value="ANKYRIN REPEAT AND PROTEIN KINASE DOMAIN-CONTAINING PROTEIN"/>
    <property type="match status" value="1"/>
</dbReference>